<dbReference type="PROSITE" id="PS50092">
    <property type="entry name" value="TSP1"/>
    <property type="match status" value="1"/>
</dbReference>
<gene>
    <name evidence="2" type="ORF">FQA47_012043</name>
</gene>
<dbReference type="InterPro" id="IPR036383">
    <property type="entry name" value="TSP1_rpt_sf"/>
</dbReference>
<reference evidence="2" key="1">
    <citation type="journal article" name="BMC Genomics">
        <title>Long-read sequencing and de novo genome assembly of marine medaka (Oryzias melastigma).</title>
        <authorList>
            <person name="Liang P."/>
            <person name="Saqib H.S.A."/>
            <person name="Ni X."/>
            <person name="Shen Y."/>
        </authorList>
    </citation>
    <scope>NUCLEOTIDE SEQUENCE</scope>
    <source>
        <strain evidence="2">Bigg-433</strain>
    </source>
</reference>
<accession>A0A834CE06</accession>
<protein>
    <submittedName>
        <fullName evidence="2">A disintegrin and metalloproteinase with thrombospondin motifs 12</fullName>
    </submittedName>
</protein>
<dbReference type="Proteomes" id="UP000646548">
    <property type="component" value="Unassembled WGS sequence"/>
</dbReference>
<evidence type="ECO:0000256" key="1">
    <source>
        <dbReference type="SAM" id="MobiDB-lite"/>
    </source>
</evidence>
<feature type="region of interest" description="Disordered" evidence="1">
    <location>
        <begin position="69"/>
        <end position="91"/>
    </location>
</feature>
<dbReference type="InterPro" id="IPR000884">
    <property type="entry name" value="TSP1_rpt"/>
</dbReference>
<dbReference type="Pfam" id="PF19030">
    <property type="entry name" value="TSP1_ADAMTS"/>
    <property type="match status" value="1"/>
</dbReference>
<dbReference type="EMBL" id="WKFB01000245">
    <property type="protein sequence ID" value="KAF6730138.1"/>
    <property type="molecule type" value="Genomic_DNA"/>
</dbReference>
<dbReference type="AlphaFoldDB" id="A0A834CE06"/>
<dbReference type="GO" id="GO:0007229">
    <property type="term" value="P:integrin-mediated signaling pathway"/>
    <property type="evidence" value="ECO:0007669"/>
    <property type="project" value="UniProtKB-KW"/>
</dbReference>
<dbReference type="Gene3D" id="2.20.100.10">
    <property type="entry name" value="Thrombospondin type-1 (TSP1) repeat"/>
    <property type="match status" value="1"/>
</dbReference>
<sequence>MYHVDMSGLSCSWEECSVSCGGGVRSRNVTCTLKPRNPCNAATKPRSRSLCALQNCPNSSLHRKLPMSRRILPPKTPPSKHPRTTVAPTSTKKAATFIPKTTSLPNVEPTTPEIIDADDYDFSVGAGKTENPKNLTKSNIIKKQKKVTIIEDDNLEEGSTPTMLMYTAGYDYVVEDKTGGNISDAEVFTTETSLRSFLQVTPSKSAKKPSHNAYNQSTSHNYHPVDNSTLIQPPHHLKHQSGQPLDTQESMDHYCLQEPGRLLQNQQPGKKSSFCDTKKTVLHCSVPPPHSNNR</sequence>
<keyword evidence="2" id="KW-0401">Integrin</keyword>
<organism evidence="2 3">
    <name type="scientific">Oryzias melastigma</name>
    <name type="common">Marine medaka</name>
    <dbReference type="NCBI Taxonomy" id="30732"/>
    <lineage>
        <taxon>Eukaryota</taxon>
        <taxon>Metazoa</taxon>
        <taxon>Chordata</taxon>
        <taxon>Craniata</taxon>
        <taxon>Vertebrata</taxon>
        <taxon>Euteleostomi</taxon>
        <taxon>Actinopterygii</taxon>
        <taxon>Neopterygii</taxon>
        <taxon>Teleostei</taxon>
        <taxon>Neoteleostei</taxon>
        <taxon>Acanthomorphata</taxon>
        <taxon>Ovalentaria</taxon>
        <taxon>Atherinomorphae</taxon>
        <taxon>Beloniformes</taxon>
        <taxon>Adrianichthyidae</taxon>
        <taxon>Oryziinae</taxon>
        <taxon>Oryzias</taxon>
    </lineage>
</organism>
<feature type="region of interest" description="Disordered" evidence="1">
    <location>
        <begin position="256"/>
        <end position="277"/>
    </location>
</feature>
<proteinExistence type="predicted"/>
<evidence type="ECO:0000313" key="3">
    <source>
        <dbReference type="Proteomes" id="UP000646548"/>
    </source>
</evidence>
<evidence type="ECO:0000313" key="2">
    <source>
        <dbReference type="EMBL" id="KAF6730138.1"/>
    </source>
</evidence>
<name>A0A834CE06_ORYME</name>
<dbReference type="SUPFAM" id="SSF82895">
    <property type="entry name" value="TSP-1 type 1 repeat"/>
    <property type="match status" value="1"/>
</dbReference>
<comment type="caution">
    <text evidence="2">The sequence shown here is derived from an EMBL/GenBank/DDBJ whole genome shotgun (WGS) entry which is preliminary data.</text>
</comment>
<dbReference type="SMART" id="SM00209">
    <property type="entry name" value="TSP1"/>
    <property type="match status" value="1"/>
</dbReference>